<evidence type="ECO:0000313" key="1">
    <source>
        <dbReference type="EMBL" id="MFD1439880.1"/>
    </source>
</evidence>
<keyword evidence="2" id="KW-1185">Reference proteome</keyword>
<proteinExistence type="predicted"/>
<gene>
    <name evidence="1" type="ORF">ACFQ5K_00545</name>
</gene>
<organism evidence="1 2">
    <name type="scientific">Lacticaseibacillus hegangensis</name>
    <dbReference type="NCBI Taxonomy" id="2486010"/>
    <lineage>
        <taxon>Bacteria</taxon>
        <taxon>Bacillati</taxon>
        <taxon>Bacillota</taxon>
        <taxon>Bacilli</taxon>
        <taxon>Lactobacillales</taxon>
        <taxon>Lactobacillaceae</taxon>
        <taxon>Lacticaseibacillus</taxon>
    </lineage>
</organism>
<dbReference type="EMBL" id="JBHTOK010000003">
    <property type="protein sequence ID" value="MFD1439880.1"/>
    <property type="molecule type" value="Genomic_DNA"/>
</dbReference>
<name>A0ABW4CTN1_9LACO</name>
<evidence type="ECO:0000313" key="2">
    <source>
        <dbReference type="Proteomes" id="UP001597212"/>
    </source>
</evidence>
<dbReference type="RefSeq" id="WP_164506157.1">
    <property type="nucleotide sequence ID" value="NZ_JBHTOK010000003.1"/>
</dbReference>
<protein>
    <submittedName>
        <fullName evidence="1">Uncharacterized protein</fullName>
    </submittedName>
</protein>
<comment type="caution">
    <text evidence="1">The sequence shown here is derived from an EMBL/GenBank/DDBJ whole genome shotgun (WGS) entry which is preliminary data.</text>
</comment>
<accession>A0ABW4CTN1</accession>
<reference evidence="2" key="1">
    <citation type="journal article" date="2019" name="Int. J. Syst. Evol. Microbiol.">
        <title>The Global Catalogue of Microorganisms (GCM) 10K type strain sequencing project: providing services to taxonomists for standard genome sequencing and annotation.</title>
        <authorList>
            <consortium name="The Broad Institute Genomics Platform"/>
            <consortium name="The Broad Institute Genome Sequencing Center for Infectious Disease"/>
            <person name="Wu L."/>
            <person name="Ma J."/>
        </authorList>
    </citation>
    <scope>NUCLEOTIDE SEQUENCE [LARGE SCALE GENOMIC DNA]</scope>
    <source>
        <strain evidence="2">CCM 8912</strain>
    </source>
</reference>
<dbReference type="Proteomes" id="UP001597212">
    <property type="component" value="Unassembled WGS sequence"/>
</dbReference>
<sequence length="58" mass="6620">MFVIGALATITACIGWLEFLVMALTRLVYRIIMLHDAVCQLIKAFGRGRKKKQTKKPR</sequence>